<protein>
    <submittedName>
        <fullName evidence="2">Uncharacterized protein</fullName>
    </submittedName>
</protein>
<dbReference type="AlphaFoldDB" id="A0A7R8W8B9"/>
<feature type="region of interest" description="Disordered" evidence="1">
    <location>
        <begin position="209"/>
        <end position="283"/>
    </location>
</feature>
<sequence>MQCPEYRSTSHWQREVGKFIPEAFRPRTVPRISIQNLQGLRCQGGEDYKEHDEVLLPPRNKRQPSTLKPIFHKRHGSKNASSSTQKCKKRVRFEGIDVDDDEQGEDESVGFLKFPKRPSIKEHFDHSGGSDEMNHLENSIPQNPIPNRVPHEMSKAGIGDIEFNSILLKKFRKLKSMKQISPEECEKQLSEFNALLSMRIKTLQKGINNASSNMKEEQSDNLELAKPEEDSEDPSRGPKLYFPDPKIVQNRCIPSSHGHSKLGPGRLGFGNSPTIRSSDGTLSDISSEAMSLTPETAPSKTSKNFSKKEVAISEDLPTRPQQKNSDQITSVLKDVQEKVRFSPERWQAPSTMFSKESDTAFPRSSWEASAFPKETTQSETFSFEAEDTALKFPMGQFHGSGSGSKDPAETPTPGPDVEFATGLSGGQEDNALRNTFMKIYKEIKTDKDSKDTRPFSDLTTLSGSSASTSWSETGQIVNHTGNWEYPFTYPTQMGPCGFETSHTKGGTDFAPHLGILGSHNPIQMYEISCECEYCSREKPHTENQQQEPILPQSYENFPTFATLDKDYDGTARPQWDARQYRSRCSTGSAAGDGMCPFDYTGPPFENPMIPDPMRPPELSAREMRSGGYQRNNNPFSQYFQGAQCVPMTRQNQCCCVPQGTGECPNFGDALGMGPGMGMGMGMGGPQMGNFPMGPGPMGRGFMGPRQMYPGMGASGEHGHDSQGFQVLDCPNPNPPTLCLANCCFVQWDAPQIALEGIQMRICQKNPLTCFCGTPDDCHLNLMSQGQGQGQPGGKRSTPWKAGTGKGGKGMPQKMKRPIIKPDRRFNPNKNEMDIPPFLQEDAELYAQMKKEGGKKKWGRRAGSGKTKTRGSRSSKKRKKSSKSKKRRKKKRKKEGELQNGLFLAGGLPQPTPSETKEAIEHAKNQYKHLKLFWKLFQNN</sequence>
<evidence type="ECO:0000313" key="2">
    <source>
        <dbReference type="EMBL" id="CAD7224447.1"/>
    </source>
</evidence>
<feature type="compositionally biased region" description="Basic and acidic residues" evidence="1">
    <location>
        <begin position="214"/>
        <end position="236"/>
    </location>
</feature>
<name>A0A7R8W8B9_9CRUS</name>
<reference evidence="2" key="1">
    <citation type="submission" date="2020-11" db="EMBL/GenBank/DDBJ databases">
        <authorList>
            <person name="Tran Van P."/>
        </authorList>
    </citation>
    <scope>NUCLEOTIDE SEQUENCE</scope>
</reference>
<accession>A0A7R8W8B9</accession>
<proteinExistence type="predicted"/>
<organism evidence="2">
    <name type="scientific">Cyprideis torosa</name>
    <dbReference type="NCBI Taxonomy" id="163714"/>
    <lineage>
        <taxon>Eukaryota</taxon>
        <taxon>Metazoa</taxon>
        <taxon>Ecdysozoa</taxon>
        <taxon>Arthropoda</taxon>
        <taxon>Crustacea</taxon>
        <taxon>Oligostraca</taxon>
        <taxon>Ostracoda</taxon>
        <taxon>Podocopa</taxon>
        <taxon>Podocopida</taxon>
        <taxon>Cytherocopina</taxon>
        <taxon>Cytheroidea</taxon>
        <taxon>Cytherideidae</taxon>
        <taxon>Cyprideis</taxon>
    </lineage>
</organism>
<feature type="compositionally biased region" description="Low complexity" evidence="1">
    <location>
        <begin position="456"/>
        <end position="469"/>
    </location>
</feature>
<feature type="region of interest" description="Disordered" evidence="1">
    <location>
        <begin position="448"/>
        <end position="469"/>
    </location>
</feature>
<feature type="region of interest" description="Disordered" evidence="1">
    <location>
        <begin position="849"/>
        <end position="915"/>
    </location>
</feature>
<feature type="region of interest" description="Disordered" evidence="1">
    <location>
        <begin position="393"/>
        <end position="428"/>
    </location>
</feature>
<gene>
    <name evidence="2" type="ORF">CTOB1V02_LOCUS2405</name>
</gene>
<feature type="region of interest" description="Disordered" evidence="1">
    <location>
        <begin position="782"/>
        <end position="836"/>
    </location>
</feature>
<dbReference type="EMBL" id="OB660370">
    <property type="protein sequence ID" value="CAD7224447.1"/>
    <property type="molecule type" value="Genomic_DNA"/>
</dbReference>
<feature type="compositionally biased region" description="Polar residues" evidence="1">
    <location>
        <begin position="271"/>
        <end position="283"/>
    </location>
</feature>
<evidence type="ECO:0000256" key="1">
    <source>
        <dbReference type="SAM" id="MobiDB-lite"/>
    </source>
</evidence>
<feature type="compositionally biased region" description="Basic residues" evidence="1">
    <location>
        <begin position="866"/>
        <end position="892"/>
    </location>
</feature>